<feature type="transmembrane region" description="Helical" evidence="1">
    <location>
        <begin position="88"/>
        <end position="109"/>
    </location>
</feature>
<keyword evidence="1" id="KW-0812">Transmembrane</keyword>
<comment type="caution">
    <text evidence="2">The sequence shown here is derived from an EMBL/GenBank/DDBJ whole genome shotgun (WGS) entry which is preliminary data.</text>
</comment>
<keyword evidence="3" id="KW-1185">Reference proteome</keyword>
<dbReference type="InterPro" id="IPR019422">
    <property type="entry name" value="7TM_GPCR_serpentine_rcpt_Srh"/>
</dbReference>
<reference evidence="2" key="1">
    <citation type="submission" date="2023-10" db="EMBL/GenBank/DDBJ databases">
        <title>Genome assembly of Pristionchus species.</title>
        <authorList>
            <person name="Yoshida K."/>
            <person name="Sommer R.J."/>
        </authorList>
    </citation>
    <scope>NUCLEOTIDE SEQUENCE</scope>
    <source>
        <strain evidence="2">RS0144</strain>
    </source>
</reference>
<feature type="transmembrane region" description="Helical" evidence="1">
    <location>
        <begin position="155"/>
        <end position="179"/>
    </location>
</feature>
<feature type="transmembrane region" description="Helical" evidence="1">
    <location>
        <begin position="49"/>
        <end position="76"/>
    </location>
</feature>
<feature type="transmembrane region" description="Helical" evidence="1">
    <location>
        <begin position="12"/>
        <end position="37"/>
    </location>
</feature>
<organism evidence="2 3">
    <name type="scientific">Pristionchus entomophagus</name>
    <dbReference type="NCBI Taxonomy" id="358040"/>
    <lineage>
        <taxon>Eukaryota</taxon>
        <taxon>Metazoa</taxon>
        <taxon>Ecdysozoa</taxon>
        <taxon>Nematoda</taxon>
        <taxon>Chromadorea</taxon>
        <taxon>Rhabditida</taxon>
        <taxon>Rhabditina</taxon>
        <taxon>Diplogasteromorpha</taxon>
        <taxon>Diplogasteroidea</taxon>
        <taxon>Neodiplogasteridae</taxon>
        <taxon>Pristionchus</taxon>
    </lineage>
</organism>
<feature type="transmembrane region" description="Helical" evidence="1">
    <location>
        <begin position="208"/>
        <end position="229"/>
    </location>
</feature>
<evidence type="ECO:0000256" key="1">
    <source>
        <dbReference type="SAM" id="Phobius"/>
    </source>
</evidence>
<evidence type="ECO:0008006" key="4">
    <source>
        <dbReference type="Google" id="ProtNLM"/>
    </source>
</evidence>
<keyword evidence="1" id="KW-1133">Transmembrane helix</keyword>
<evidence type="ECO:0000313" key="2">
    <source>
        <dbReference type="EMBL" id="GMS97561.1"/>
    </source>
</evidence>
<dbReference type="Pfam" id="PF10318">
    <property type="entry name" value="7TM_GPCR_Srh"/>
    <property type="match status" value="1"/>
</dbReference>
<gene>
    <name evidence="2" type="ORF">PENTCL1PPCAC_19736</name>
</gene>
<accession>A0AAV5TT42</accession>
<evidence type="ECO:0000313" key="3">
    <source>
        <dbReference type="Proteomes" id="UP001432027"/>
    </source>
</evidence>
<dbReference type="Proteomes" id="UP001432027">
    <property type="component" value="Unassembled WGS sequence"/>
</dbReference>
<keyword evidence="1" id="KW-0472">Membrane</keyword>
<sequence>ICIAVNATQGAFNSVLLISVLWSHALSDGFFIALVYGPVQFAPAWMRDLVVSLAVFMVFSLWQFITAPCIVQYLLLFRKSMSNVLRIGTAYLFTACSMGISIPYFWIFVPYPAIVEHLREIAIRVQHLTTDDSFVVYGIGMREDPSNGNRTAFGLAFYGIAPSYSLTYAVFGFTVLKIVRGLGRVNTEMSVQTMTLQKGFIRMQLIQGFVPLIILTIAFVTFISFIITGANLDNWTLMLPFSQWTLPSVQATVYLKYLIRASSHEHDRNHRILSAIPQSSN</sequence>
<protein>
    <recommendedName>
        <fullName evidence="4">G protein-coupled receptor</fullName>
    </recommendedName>
</protein>
<proteinExistence type="predicted"/>
<feature type="non-terminal residue" evidence="2">
    <location>
        <position position="1"/>
    </location>
</feature>
<dbReference type="EMBL" id="BTSX01000004">
    <property type="protein sequence ID" value="GMS97561.1"/>
    <property type="molecule type" value="Genomic_DNA"/>
</dbReference>
<name>A0AAV5TT42_9BILA</name>
<dbReference type="AlphaFoldDB" id="A0AAV5TT42"/>